<accession>A0AAV4VA56</accession>
<proteinExistence type="predicted"/>
<sequence length="139" mass="15930">MFKFEDSSELKQLRPTVQKCFLSSSPQLTNLKCNAFLPFGNNDYIDTQLWTRNREITSLSNSFKSSYLVSDGYTESNADSSITKISQQKKHPVMQFFSPSPDPMDEFKTPILNQSEQNDICNQNEMKRQQASIISPKTT</sequence>
<evidence type="ECO:0000313" key="1">
    <source>
        <dbReference type="EMBL" id="GIY66938.1"/>
    </source>
</evidence>
<dbReference type="AlphaFoldDB" id="A0AAV4VA56"/>
<gene>
    <name evidence="1" type="ORF">CEXT_448791</name>
</gene>
<dbReference type="Proteomes" id="UP001054945">
    <property type="component" value="Unassembled WGS sequence"/>
</dbReference>
<protein>
    <submittedName>
        <fullName evidence="1">Uncharacterized protein</fullName>
    </submittedName>
</protein>
<reference evidence="1 2" key="1">
    <citation type="submission" date="2021-06" db="EMBL/GenBank/DDBJ databases">
        <title>Caerostris extrusa draft genome.</title>
        <authorList>
            <person name="Kono N."/>
            <person name="Arakawa K."/>
        </authorList>
    </citation>
    <scope>NUCLEOTIDE SEQUENCE [LARGE SCALE GENOMIC DNA]</scope>
</reference>
<evidence type="ECO:0000313" key="2">
    <source>
        <dbReference type="Proteomes" id="UP001054945"/>
    </source>
</evidence>
<name>A0AAV4VA56_CAEEX</name>
<dbReference type="EMBL" id="BPLR01014176">
    <property type="protein sequence ID" value="GIY66938.1"/>
    <property type="molecule type" value="Genomic_DNA"/>
</dbReference>
<comment type="caution">
    <text evidence="1">The sequence shown here is derived from an EMBL/GenBank/DDBJ whole genome shotgun (WGS) entry which is preliminary data.</text>
</comment>
<organism evidence="1 2">
    <name type="scientific">Caerostris extrusa</name>
    <name type="common">Bark spider</name>
    <name type="synonym">Caerostris bankana</name>
    <dbReference type="NCBI Taxonomy" id="172846"/>
    <lineage>
        <taxon>Eukaryota</taxon>
        <taxon>Metazoa</taxon>
        <taxon>Ecdysozoa</taxon>
        <taxon>Arthropoda</taxon>
        <taxon>Chelicerata</taxon>
        <taxon>Arachnida</taxon>
        <taxon>Araneae</taxon>
        <taxon>Araneomorphae</taxon>
        <taxon>Entelegynae</taxon>
        <taxon>Araneoidea</taxon>
        <taxon>Araneidae</taxon>
        <taxon>Caerostris</taxon>
    </lineage>
</organism>
<keyword evidence="2" id="KW-1185">Reference proteome</keyword>